<keyword evidence="5" id="KW-0408">Iron</keyword>
<keyword evidence="4" id="KW-0560">Oxidoreductase</keyword>
<dbReference type="Pfam" id="PF03055">
    <property type="entry name" value="RPE65"/>
    <property type="match status" value="1"/>
</dbReference>
<dbReference type="InterPro" id="IPR004294">
    <property type="entry name" value="Carotenoid_Oase"/>
</dbReference>
<organism evidence="6 7">
    <name type="scientific">Prorocentrum cordatum</name>
    <dbReference type="NCBI Taxonomy" id="2364126"/>
    <lineage>
        <taxon>Eukaryota</taxon>
        <taxon>Sar</taxon>
        <taxon>Alveolata</taxon>
        <taxon>Dinophyceae</taxon>
        <taxon>Prorocentrales</taxon>
        <taxon>Prorocentraceae</taxon>
        <taxon>Prorocentrum</taxon>
    </lineage>
</organism>
<evidence type="ECO:0000256" key="1">
    <source>
        <dbReference type="ARBA" id="ARBA00001954"/>
    </source>
</evidence>
<evidence type="ECO:0000313" key="7">
    <source>
        <dbReference type="Proteomes" id="UP001189429"/>
    </source>
</evidence>
<keyword evidence="7" id="KW-1185">Reference proteome</keyword>
<evidence type="ECO:0000256" key="5">
    <source>
        <dbReference type="ARBA" id="ARBA00023004"/>
    </source>
</evidence>
<feature type="non-terminal residue" evidence="6">
    <location>
        <position position="1"/>
    </location>
</feature>
<accession>A0ABN9XXM2</accession>
<evidence type="ECO:0000313" key="6">
    <source>
        <dbReference type="EMBL" id="CAK0903613.1"/>
    </source>
</evidence>
<dbReference type="EMBL" id="CAUYUJ010021270">
    <property type="protein sequence ID" value="CAK0903613.1"/>
    <property type="molecule type" value="Genomic_DNA"/>
</dbReference>
<sequence>ASKAVKERGVTPRARTRTALRQGADASVSEDVGYDLLFETASEEFSERCVAASKPFPAYATGDFVMPSIGQFEMGDRKFVGFLDCYGKMHRFDIRGDKVCATYRMMESGFYNESRQAGTIGAGLLFFETEPPRETPWYLGPVANMPPFAPNDNTYVNTIRLGDEILSLTDSYAMLVVDPKTMRVLKEKEFKDDLKGLVCYTGSAHPLRDAKTGDWIDFVGNVKNMLTGDTTLRLFRLGEQQPDFRRSIADLDFETAPYMHSFGLTENYVVLPRMPVKFSATDVATKPMADAFQELDLTEEGPENGFHIVPLDGSKAWVRQLPTDQPLWYVHTVNAFEREGAIVIDLTTCPKNPFAADLTLAASRDKGTRDLGAVGGKNLVKRFVIPLNDDQPVRSEVISDPDTSTDFPCVNPGFRAKEHCFYWAVEWFATSNAYADMAIVKHDICGGGGGKKLAWRRENWYPSEATMVPSDRVGAAEDEGVLIFTALEGATGNSYLLGVDAQTMELVSEAGPFPRIPFTTHGQFYPAEA</sequence>
<gene>
    <name evidence="6" type="ORF">PCOR1329_LOCUS79895</name>
</gene>
<dbReference type="PANTHER" id="PTHR10543">
    <property type="entry name" value="BETA-CAROTENE DIOXYGENASE"/>
    <property type="match status" value="1"/>
</dbReference>
<proteinExistence type="inferred from homology"/>
<dbReference type="PANTHER" id="PTHR10543:SF24">
    <property type="entry name" value="CAROTENOID ISOMEROOXYGENASE"/>
    <property type="match status" value="1"/>
</dbReference>
<comment type="similarity">
    <text evidence="2">Belongs to the carotenoid oxygenase family.</text>
</comment>
<evidence type="ECO:0000256" key="4">
    <source>
        <dbReference type="ARBA" id="ARBA00023002"/>
    </source>
</evidence>
<keyword evidence="3" id="KW-0479">Metal-binding</keyword>
<name>A0ABN9XXM2_9DINO</name>
<evidence type="ECO:0000256" key="2">
    <source>
        <dbReference type="ARBA" id="ARBA00006787"/>
    </source>
</evidence>
<evidence type="ECO:0000256" key="3">
    <source>
        <dbReference type="ARBA" id="ARBA00022723"/>
    </source>
</evidence>
<dbReference type="Proteomes" id="UP001189429">
    <property type="component" value="Unassembled WGS sequence"/>
</dbReference>
<reference evidence="6" key="1">
    <citation type="submission" date="2023-10" db="EMBL/GenBank/DDBJ databases">
        <authorList>
            <person name="Chen Y."/>
            <person name="Shah S."/>
            <person name="Dougan E. K."/>
            <person name="Thang M."/>
            <person name="Chan C."/>
        </authorList>
    </citation>
    <scope>NUCLEOTIDE SEQUENCE [LARGE SCALE GENOMIC DNA]</scope>
</reference>
<comment type="caution">
    <text evidence="6">The sequence shown here is derived from an EMBL/GenBank/DDBJ whole genome shotgun (WGS) entry which is preliminary data.</text>
</comment>
<protein>
    <submittedName>
        <fullName evidence="6">Uncharacterized protein</fullName>
    </submittedName>
</protein>
<comment type="cofactor">
    <cofactor evidence="1">
        <name>Fe(2+)</name>
        <dbReference type="ChEBI" id="CHEBI:29033"/>
    </cofactor>
</comment>